<evidence type="ECO:0000256" key="1">
    <source>
        <dbReference type="ARBA" id="ARBA00001946"/>
    </source>
</evidence>
<name>A0A2U2N9S0_9GAMM</name>
<dbReference type="InterPro" id="IPR000700">
    <property type="entry name" value="PAS-assoc_C"/>
</dbReference>
<dbReference type="SMART" id="SM00052">
    <property type="entry name" value="EAL"/>
    <property type="match status" value="1"/>
</dbReference>
<dbReference type="Gene3D" id="3.30.450.20">
    <property type="entry name" value="PAS domain"/>
    <property type="match status" value="1"/>
</dbReference>
<dbReference type="CDD" id="cd00130">
    <property type="entry name" value="PAS"/>
    <property type="match status" value="1"/>
</dbReference>
<dbReference type="SMART" id="SM00267">
    <property type="entry name" value="GGDEF"/>
    <property type="match status" value="1"/>
</dbReference>
<dbReference type="InterPro" id="IPR013656">
    <property type="entry name" value="PAS_4"/>
</dbReference>
<feature type="domain" description="PAC" evidence="3">
    <location>
        <begin position="228"/>
        <end position="280"/>
    </location>
</feature>
<dbReference type="Pfam" id="PF08448">
    <property type="entry name" value="PAS_4"/>
    <property type="match status" value="1"/>
</dbReference>
<dbReference type="FunFam" id="3.30.70.270:FF:000001">
    <property type="entry name" value="Diguanylate cyclase domain protein"/>
    <property type="match status" value="1"/>
</dbReference>
<gene>
    <name evidence="6" type="ORF">DEM34_00905</name>
</gene>
<dbReference type="NCBIfam" id="TIGR00229">
    <property type="entry name" value="sensory_box"/>
    <property type="match status" value="1"/>
</dbReference>
<comment type="cofactor">
    <cofactor evidence="1">
        <name>Mg(2+)</name>
        <dbReference type="ChEBI" id="CHEBI:18420"/>
    </cofactor>
</comment>
<comment type="caution">
    <text evidence="6">The sequence shown here is derived from an EMBL/GenBank/DDBJ whole genome shotgun (WGS) entry which is preliminary data.</text>
</comment>
<dbReference type="Proteomes" id="UP000245474">
    <property type="component" value="Unassembled WGS sequence"/>
</dbReference>
<dbReference type="CDD" id="cd01949">
    <property type="entry name" value="GGDEF"/>
    <property type="match status" value="1"/>
</dbReference>
<dbReference type="InterPro" id="IPR001633">
    <property type="entry name" value="EAL_dom"/>
</dbReference>
<dbReference type="SMART" id="SM00091">
    <property type="entry name" value="PAS"/>
    <property type="match status" value="1"/>
</dbReference>
<dbReference type="RefSeq" id="WP_109675285.1">
    <property type="nucleotide sequence ID" value="NZ_CP086615.1"/>
</dbReference>
<dbReference type="PROSITE" id="PS50887">
    <property type="entry name" value="GGDEF"/>
    <property type="match status" value="1"/>
</dbReference>
<dbReference type="SUPFAM" id="SSF55785">
    <property type="entry name" value="PYP-like sensor domain (PAS domain)"/>
    <property type="match status" value="1"/>
</dbReference>
<dbReference type="SUPFAM" id="SSF55073">
    <property type="entry name" value="Nucleotide cyclase"/>
    <property type="match status" value="1"/>
</dbReference>
<dbReference type="InterPro" id="IPR043128">
    <property type="entry name" value="Rev_trsase/Diguanyl_cyclase"/>
</dbReference>
<dbReference type="CDD" id="cd01948">
    <property type="entry name" value="EAL"/>
    <property type="match status" value="1"/>
</dbReference>
<feature type="domain" description="GGDEF" evidence="5">
    <location>
        <begin position="312"/>
        <end position="447"/>
    </location>
</feature>
<dbReference type="InterPro" id="IPR000014">
    <property type="entry name" value="PAS"/>
</dbReference>
<organism evidence="6 7">
    <name type="scientific">Sediminicurvatus halobius</name>
    <dbReference type="NCBI Taxonomy" id="2182432"/>
    <lineage>
        <taxon>Bacteria</taxon>
        <taxon>Pseudomonadati</taxon>
        <taxon>Pseudomonadota</taxon>
        <taxon>Gammaproteobacteria</taxon>
        <taxon>Chromatiales</taxon>
        <taxon>Ectothiorhodospiraceae</taxon>
        <taxon>Sediminicurvatus</taxon>
    </lineage>
</organism>
<evidence type="ECO:0000313" key="6">
    <source>
        <dbReference type="EMBL" id="PWG65853.1"/>
    </source>
</evidence>
<dbReference type="SMART" id="SM00086">
    <property type="entry name" value="PAC"/>
    <property type="match status" value="1"/>
</dbReference>
<dbReference type="InterPro" id="IPR052155">
    <property type="entry name" value="Biofilm_reg_signaling"/>
</dbReference>
<dbReference type="InterPro" id="IPR001610">
    <property type="entry name" value="PAC"/>
</dbReference>
<reference evidence="6 7" key="1">
    <citation type="submission" date="2018-05" db="EMBL/GenBank/DDBJ databases">
        <title>Spiribacter halobius sp. nov., a moderately halophilic bacterium isolated from marine solar saltern.</title>
        <authorList>
            <person name="Zheng W.-S."/>
            <person name="Lu D.-C."/>
            <person name="Du Z.-J."/>
        </authorList>
    </citation>
    <scope>NUCLEOTIDE SEQUENCE [LARGE SCALE GENOMIC DNA]</scope>
    <source>
        <strain evidence="6 7">E85</strain>
    </source>
</reference>
<dbReference type="Gene3D" id="3.30.70.270">
    <property type="match status" value="1"/>
</dbReference>
<dbReference type="AlphaFoldDB" id="A0A2U2N9S0"/>
<dbReference type="PROSITE" id="PS50112">
    <property type="entry name" value="PAS"/>
    <property type="match status" value="1"/>
</dbReference>
<feature type="domain" description="EAL" evidence="4">
    <location>
        <begin position="454"/>
        <end position="708"/>
    </location>
</feature>
<dbReference type="PROSITE" id="PS50883">
    <property type="entry name" value="EAL"/>
    <property type="match status" value="1"/>
</dbReference>
<evidence type="ECO:0000259" key="2">
    <source>
        <dbReference type="PROSITE" id="PS50112"/>
    </source>
</evidence>
<dbReference type="SUPFAM" id="SSF141868">
    <property type="entry name" value="EAL domain-like"/>
    <property type="match status" value="1"/>
</dbReference>
<dbReference type="GO" id="GO:0003824">
    <property type="term" value="F:catalytic activity"/>
    <property type="evidence" value="ECO:0007669"/>
    <property type="project" value="UniProtKB-ARBA"/>
</dbReference>
<dbReference type="PANTHER" id="PTHR44757">
    <property type="entry name" value="DIGUANYLATE CYCLASE DGCP"/>
    <property type="match status" value="1"/>
</dbReference>
<evidence type="ECO:0008006" key="8">
    <source>
        <dbReference type="Google" id="ProtNLM"/>
    </source>
</evidence>
<dbReference type="OrthoDB" id="5800525at2"/>
<dbReference type="InterPro" id="IPR035919">
    <property type="entry name" value="EAL_sf"/>
</dbReference>
<proteinExistence type="predicted"/>
<sequence length="725" mass="76885">MHGNSQTDADAVPLSLALGDDRFATVLLVEADTAAAETVRASLDGVLGAALRLERVSGLGAARARLAKGTVEVILVGTSLGDCGRERALEQLGLGAPEALLLPLSSAGLAGEGPGPGIDGHWLPRVLNYVTRRQRVEAALRATDEALYEEMERAEVTLSSIGDAVLVTDAEGRVTYLNPVAEGLTGWSAVEASGRALAEVFNIVNARTRGPAVDPARRAMQENRTVLLESNCILLRRDGTELGIEDSAAPIHDRHGAVSGAVIVFRDVSQSVAMTRKMAYLAQHDPLTGLPNRVLLEERLEQAMRFARRHGTRVALLFVDLDRFKEINDTLGHVTGDHMLQAVAECLTGCVRATDTVSRLGGDEFVMLLTEIDTTEDAERVADKVLALRGHPLVVDGHSLDVSLSVGMSVYPEDGETVEAVLAHADAAMYRSKARPARPDGLVGVQRRAFDAVACGLESRLREALAEGQFLLHYQPQVDLSSGAVVGLEALLRWTDPERGLITPDRFIALAERTGLIVPIGRWVLTEACRQVRAWQAAGLTPPPVSVNVSAVELRQKGFAAGVAETLRESGVAAPGIGLELTESALMRHADGSLAALRSLRDQGVALAIDGFGTGHSSLDYLRRFPVDTIKVHGSFLEDITTAAQSAVVMRAILELGRQLGHRVIAQGVESEAQLAFLQAEGCAVGQGFQLGAALDAADTALLLAASPPPSFPGAGGTRLMPKPP</sequence>
<evidence type="ECO:0000259" key="4">
    <source>
        <dbReference type="PROSITE" id="PS50883"/>
    </source>
</evidence>
<dbReference type="PROSITE" id="PS50113">
    <property type="entry name" value="PAC"/>
    <property type="match status" value="1"/>
</dbReference>
<dbReference type="NCBIfam" id="TIGR00254">
    <property type="entry name" value="GGDEF"/>
    <property type="match status" value="1"/>
</dbReference>
<keyword evidence="7" id="KW-1185">Reference proteome</keyword>
<feature type="domain" description="PAS" evidence="2">
    <location>
        <begin position="150"/>
        <end position="223"/>
    </location>
</feature>
<evidence type="ECO:0000313" key="7">
    <source>
        <dbReference type="Proteomes" id="UP000245474"/>
    </source>
</evidence>
<evidence type="ECO:0000259" key="5">
    <source>
        <dbReference type="PROSITE" id="PS50887"/>
    </source>
</evidence>
<dbReference type="Gene3D" id="3.20.20.450">
    <property type="entry name" value="EAL domain"/>
    <property type="match status" value="1"/>
</dbReference>
<dbReference type="Pfam" id="PF00563">
    <property type="entry name" value="EAL"/>
    <property type="match status" value="1"/>
</dbReference>
<evidence type="ECO:0000259" key="3">
    <source>
        <dbReference type="PROSITE" id="PS50113"/>
    </source>
</evidence>
<dbReference type="EMBL" id="QFFI01000001">
    <property type="protein sequence ID" value="PWG65853.1"/>
    <property type="molecule type" value="Genomic_DNA"/>
</dbReference>
<protein>
    <recommendedName>
        <fullName evidence="8">Two-component system response regulator</fullName>
    </recommendedName>
</protein>
<dbReference type="InterPro" id="IPR029787">
    <property type="entry name" value="Nucleotide_cyclase"/>
</dbReference>
<dbReference type="InterPro" id="IPR035965">
    <property type="entry name" value="PAS-like_dom_sf"/>
</dbReference>
<dbReference type="Pfam" id="PF00990">
    <property type="entry name" value="GGDEF"/>
    <property type="match status" value="1"/>
</dbReference>
<accession>A0A2U2N9S0</accession>
<dbReference type="InterPro" id="IPR000160">
    <property type="entry name" value="GGDEF_dom"/>
</dbReference>
<dbReference type="PANTHER" id="PTHR44757:SF4">
    <property type="entry name" value="DIGUANYLATE CYCLASE DGCE-RELATED"/>
    <property type="match status" value="1"/>
</dbReference>